<evidence type="ECO:0000313" key="2">
    <source>
        <dbReference type="Proteomes" id="UP000297729"/>
    </source>
</evidence>
<name>A0A4Y9SDH9_9BURK</name>
<dbReference type="GO" id="GO:0016788">
    <property type="term" value="F:hydrolase activity, acting on ester bonds"/>
    <property type="evidence" value="ECO:0007669"/>
    <property type="project" value="UniProtKB-ARBA"/>
</dbReference>
<dbReference type="OrthoDB" id="323926at2"/>
<reference evidence="1 2" key="1">
    <citation type="submission" date="2019-03" db="EMBL/GenBank/DDBJ databases">
        <title>Draft Genome Sequence of Duganella callidus sp. nov., a Novel Duganella Species Isolated from Cultivated Soil.</title>
        <authorList>
            <person name="Raths R."/>
            <person name="Peta V."/>
            <person name="Bucking H."/>
        </authorList>
    </citation>
    <scope>NUCLEOTIDE SEQUENCE [LARGE SCALE GENOMIC DNA]</scope>
    <source>
        <strain evidence="1 2">DN04</strain>
    </source>
</reference>
<dbReference type="Gene3D" id="3.40.50.1000">
    <property type="entry name" value="HAD superfamily/HAD-like"/>
    <property type="match status" value="1"/>
</dbReference>
<dbReference type="EMBL" id="SPVG01000181">
    <property type="protein sequence ID" value="TFW18567.1"/>
    <property type="molecule type" value="Genomic_DNA"/>
</dbReference>
<dbReference type="InterPro" id="IPR036412">
    <property type="entry name" value="HAD-like_sf"/>
</dbReference>
<dbReference type="InterPro" id="IPR010037">
    <property type="entry name" value="FkbH_domain"/>
</dbReference>
<dbReference type="NCBIfam" id="TIGR01681">
    <property type="entry name" value="HAD-SF-IIIC"/>
    <property type="match status" value="1"/>
</dbReference>
<dbReference type="InterPro" id="IPR036514">
    <property type="entry name" value="SGNH_hydro_sf"/>
</dbReference>
<gene>
    <name evidence="1" type="ORF">E4L98_17995</name>
</gene>
<proteinExistence type="predicted"/>
<sequence length="608" mass="69350">MKTVDYLFPRDLAVSPYALKKVFIVGSCMTEHFLKDFKALQPEVQFDFEWFNNMLELTPMTAEQVAGYQVQYIQLPFRTIVGDNAVRITEFEQEFDFVTYEPLAKGVLEAKLRQAMRHNREHGILTIVGNFMVPQNSLLPSLAERGGPRDFNRLVRALNDHLDYLIATEYKNAFVADVESMASSFGKRRFMDDAVAFQAHLGIFAADVDEMDNYPAWLGNQQARIELVPDANQTYALATMEFSELLLAQIEHMVRVANQTDTVKIVFFDLDNTLWRGQIAEHYETGQEWPVIHNWPVGLWEAVHHLRRRGIMVSLVSKNDEAVVRARWERAVLPWLKFEDFLLPKVNWLPKSENIRDTLAALSLTAKSAVFVDDNPVERAEVAANVPGIRVIGADPYLTRRQLLWSAETQRNYSNEETAKREESYRNIIQRDKAKAGSGSREEFLTGLDIKVQFKVMHSQHDEGFQRVSELVNKTNQFNTTGIRWSSGDFVNFFDKGGRVYAFAVQDKFSDYGTVGALLVAEGIIRQFVMSCRVLGMDVEIAALHHVADLLFAEEVQAVVGPLVETELNTPCRDVYPRAGFSESPQRGLYWLRKKAPRVRAAHVTIEA</sequence>
<dbReference type="AlphaFoldDB" id="A0A4Y9SDH9"/>
<keyword evidence="2" id="KW-1185">Reference proteome</keyword>
<evidence type="ECO:0000313" key="1">
    <source>
        <dbReference type="EMBL" id="TFW18567.1"/>
    </source>
</evidence>
<comment type="caution">
    <text evidence="1">The sequence shown here is derived from an EMBL/GenBank/DDBJ whole genome shotgun (WGS) entry which is preliminary data.</text>
</comment>
<dbReference type="NCBIfam" id="TIGR01686">
    <property type="entry name" value="FkbH"/>
    <property type="match status" value="1"/>
</dbReference>
<dbReference type="Proteomes" id="UP000297729">
    <property type="component" value="Unassembled WGS sequence"/>
</dbReference>
<dbReference type="Gene3D" id="3.40.50.1110">
    <property type="entry name" value="SGNH hydrolase"/>
    <property type="match status" value="1"/>
</dbReference>
<accession>A0A4Y9SDH9</accession>
<dbReference type="RefSeq" id="WP_135202927.1">
    <property type="nucleotide sequence ID" value="NZ_SPVG01000181.1"/>
</dbReference>
<dbReference type="InterPro" id="IPR010033">
    <property type="entry name" value="HAD_SF_ppase_IIIC"/>
</dbReference>
<dbReference type="InterPro" id="IPR023214">
    <property type="entry name" value="HAD_sf"/>
</dbReference>
<dbReference type="SUPFAM" id="SSF56784">
    <property type="entry name" value="HAD-like"/>
    <property type="match status" value="1"/>
</dbReference>
<protein>
    <submittedName>
        <fullName evidence="1">HAD-IIIC family phosphatase</fullName>
    </submittedName>
</protein>
<organism evidence="1 2">
    <name type="scientific">Duganella callida</name>
    <dbReference type="NCBI Taxonomy" id="2561932"/>
    <lineage>
        <taxon>Bacteria</taxon>
        <taxon>Pseudomonadati</taxon>
        <taxon>Pseudomonadota</taxon>
        <taxon>Betaproteobacteria</taxon>
        <taxon>Burkholderiales</taxon>
        <taxon>Oxalobacteraceae</taxon>
        <taxon>Telluria group</taxon>
        <taxon>Duganella</taxon>
    </lineage>
</organism>